<feature type="signal peptide" evidence="2">
    <location>
        <begin position="1"/>
        <end position="27"/>
    </location>
</feature>
<protein>
    <submittedName>
        <fullName evidence="3">Outer membrane protein</fullName>
    </submittedName>
</protein>
<evidence type="ECO:0000313" key="3">
    <source>
        <dbReference type="EMBL" id="SAI68047.1"/>
    </source>
</evidence>
<accession>A0A157SC90</accession>
<dbReference type="AlphaFoldDB" id="A0A157SC90"/>
<dbReference type="PATRIC" id="fig|123899.6.peg.1042"/>
<dbReference type="InterPro" id="IPR005618">
    <property type="entry name" value="OMPW"/>
</dbReference>
<organism evidence="3 4">
    <name type="scientific">Bordetella trematum</name>
    <dbReference type="NCBI Taxonomy" id="123899"/>
    <lineage>
        <taxon>Bacteria</taxon>
        <taxon>Pseudomonadati</taxon>
        <taxon>Pseudomonadota</taxon>
        <taxon>Betaproteobacteria</taxon>
        <taxon>Burkholderiales</taxon>
        <taxon>Alcaligenaceae</taxon>
        <taxon>Bordetella</taxon>
    </lineage>
</organism>
<dbReference type="Proteomes" id="UP000076825">
    <property type="component" value="Chromosome 1"/>
</dbReference>
<feature type="chain" id="PRO_5009816765" evidence="2">
    <location>
        <begin position="28"/>
        <end position="211"/>
    </location>
</feature>
<name>A0A157SC90_9BORD</name>
<dbReference type="OrthoDB" id="9807574at2"/>
<comment type="subcellular location">
    <subcellularLocation>
        <location evidence="1">Cell outer membrane</location>
    </subcellularLocation>
</comment>
<dbReference type="Gene3D" id="2.40.160.20">
    <property type="match status" value="1"/>
</dbReference>
<gene>
    <name evidence="3" type="primary">ompW</name>
    <name evidence="3" type="ORF">SAMEA3906487_01062</name>
</gene>
<dbReference type="STRING" id="123899.SAMEA3906487_01062"/>
<dbReference type="eggNOG" id="COG3047">
    <property type="taxonomic scope" value="Bacteria"/>
</dbReference>
<keyword evidence="4" id="KW-1185">Reference proteome</keyword>
<dbReference type="KEGG" id="btrm:SAMEA390648701062"/>
<dbReference type="EMBL" id="LT546645">
    <property type="protein sequence ID" value="SAI68047.1"/>
    <property type="molecule type" value="Genomic_DNA"/>
</dbReference>
<keyword evidence="2" id="KW-0732">Signal</keyword>
<dbReference type="PANTHER" id="PTHR36920:SF1">
    <property type="entry name" value="OUTER MEMBRANE PROTEIN W"/>
    <property type="match status" value="1"/>
</dbReference>
<proteinExistence type="predicted"/>
<dbReference type="PANTHER" id="PTHR36920">
    <property type="match status" value="1"/>
</dbReference>
<sequence>MISAYKHGRALALATLLGTTLSAPALAHEAGDWLFKVGATQVRPKSNNGSVLNGSVKLDVNNNVRPSFTVTYMATRNVGIELLGAWPFEHDIRGSGLGKIATTKHLPPTLSLQWHFLPDSTVQPYVGIGLNYTHFFDTKTKGPLSASSMKLKDSWGLAGQVGVDVKLNERWFMNADLRYIDISSKVKLDGQYIGKARIDPWVATIGVGYRF</sequence>
<evidence type="ECO:0000256" key="2">
    <source>
        <dbReference type="SAM" id="SignalP"/>
    </source>
</evidence>
<dbReference type="RefSeq" id="WP_025515030.1">
    <property type="nucleotide sequence ID" value="NZ_CP016340.1"/>
</dbReference>
<dbReference type="GO" id="GO:0009279">
    <property type="term" value="C:cell outer membrane"/>
    <property type="evidence" value="ECO:0007669"/>
    <property type="project" value="UniProtKB-SubCell"/>
</dbReference>
<dbReference type="GO" id="GO:0055085">
    <property type="term" value="P:transmembrane transport"/>
    <property type="evidence" value="ECO:0007669"/>
    <property type="project" value="TreeGrafter"/>
</dbReference>
<dbReference type="Pfam" id="PF03922">
    <property type="entry name" value="OmpW"/>
    <property type="match status" value="1"/>
</dbReference>
<dbReference type="GeneID" id="56587534"/>
<evidence type="ECO:0000313" key="4">
    <source>
        <dbReference type="Proteomes" id="UP000076825"/>
    </source>
</evidence>
<evidence type="ECO:0000256" key="1">
    <source>
        <dbReference type="ARBA" id="ARBA00004442"/>
    </source>
</evidence>
<dbReference type="InterPro" id="IPR011250">
    <property type="entry name" value="OMP/PagP_B-barrel"/>
</dbReference>
<dbReference type="SUPFAM" id="SSF56925">
    <property type="entry name" value="OMPA-like"/>
    <property type="match status" value="1"/>
</dbReference>
<reference evidence="3 4" key="1">
    <citation type="submission" date="2016-04" db="EMBL/GenBank/DDBJ databases">
        <authorList>
            <consortium name="Pathogen Informatics"/>
        </authorList>
    </citation>
    <scope>NUCLEOTIDE SEQUENCE [LARGE SCALE GENOMIC DNA]</scope>
    <source>
        <strain evidence="3 4">H044680328</strain>
    </source>
</reference>